<evidence type="ECO:0000256" key="6">
    <source>
        <dbReference type="ARBA" id="ARBA00022786"/>
    </source>
</evidence>
<dbReference type="GO" id="GO:0061630">
    <property type="term" value="F:ubiquitin protein ligase activity"/>
    <property type="evidence" value="ECO:0007669"/>
    <property type="project" value="UniProtKB-EC"/>
</dbReference>
<evidence type="ECO:0000313" key="12">
    <source>
        <dbReference type="Proteomes" id="UP000825729"/>
    </source>
</evidence>
<evidence type="ECO:0000256" key="4">
    <source>
        <dbReference type="ARBA" id="ARBA00022723"/>
    </source>
</evidence>
<reference evidence="11 12" key="1">
    <citation type="submission" date="2021-07" db="EMBL/GenBank/DDBJ databases">
        <title>The Aristolochia fimbriata genome: insights into angiosperm evolution, floral development and chemical biosynthesis.</title>
        <authorList>
            <person name="Jiao Y."/>
        </authorList>
    </citation>
    <scope>NUCLEOTIDE SEQUENCE [LARGE SCALE GENOMIC DNA]</scope>
    <source>
        <strain evidence="11">IBCAS-2021</strain>
        <tissue evidence="11">Leaf</tissue>
    </source>
</reference>
<evidence type="ECO:0000256" key="2">
    <source>
        <dbReference type="ARBA" id="ARBA00012483"/>
    </source>
</evidence>
<dbReference type="FunFam" id="3.30.40.10:FF:000022">
    <property type="entry name" value="E3 ubiquitin-protein ligase RING1-like"/>
    <property type="match status" value="1"/>
</dbReference>
<dbReference type="EC" id="2.3.2.27" evidence="2"/>
<feature type="region of interest" description="Disordered" evidence="9">
    <location>
        <begin position="221"/>
        <end position="240"/>
    </location>
</feature>
<organism evidence="11 12">
    <name type="scientific">Aristolochia fimbriata</name>
    <name type="common">White veined hardy Dutchman's pipe vine</name>
    <dbReference type="NCBI Taxonomy" id="158543"/>
    <lineage>
        <taxon>Eukaryota</taxon>
        <taxon>Viridiplantae</taxon>
        <taxon>Streptophyta</taxon>
        <taxon>Embryophyta</taxon>
        <taxon>Tracheophyta</taxon>
        <taxon>Spermatophyta</taxon>
        <taxon>Magnoliopsida</taxon>
        <taxon>Magnoliidae</taxon>
        <taxon>Piperales</taxon>
        <taxon>Aristolochiaceae</taxon>
        <taxon>Aristolochia</taxon>
    </lineage>
</organism>
<dbReference type="Gene3D" id="3.30.40.10">
    <property type="entry name" value="Zinc/RING finger domain, C3HC4 (zinc finger)"/>
    <property type="match status" value="1"/>
</dbReference>
<dbReference type="PROSITE" id="PS50089">
    <property type="entry name" value="ZF_RING_2"/>
    <property type="match status" value="1"/>
</dbReference>
<dbReference type="Proteomes" id="UP000825729">
    <property type="component" value="Unassembled WGS sequence"/>
</dbReference>
<keyword evidence="3" id="KW-0808">Transferase</keyword>
<evidence type="ECO:0000256" key="9">
    <source>
        <dbReference type="SAM" id="MobiDB-lite"/>
    </source>
</evidence>
<dbReference type="SMART" id="SM00184">
    <property type="entry name" value="RING"/>
    <property type="match status" value="1"/>
</dbReference>
<dbReference type="InterPro" id="IPR039525">
    <property type="entry name" value="RNF126-like_zinc-ribbon"/>
</dbReference>
<name>A0AAV7EUV7_ARIFI</name>
<evidence type="ECO:0000256" key="3">
    <source>
        <dbReference type="ARBA" id="ARBA00022679"/>
    </source>
</evidence>
<dbReference type="InterPro" id="IPR001841">
    <property type="entry name" value="Znf_RING"/>
</dbReference>
<dbReference type="GO" id="GO:0016567">
    <property type="term" value="P:protein ubiquitination"/>
    <property type="evidence" value="ECO:0007669"/>
    <property type="project" value="TreeGrafter"/>
</dbReference>
<dbReference type="PANTHER" id="PTHR15710:SF18">
    <property type="entry name" value="RING-TYPE E3 UBIQUITIN TRANSFERASE"/>
    <property type="match status" value="1"/>
</dbReference>
<evidence type="ECO:0000256" key="1">
    <source>
        <dbReference type="ARBA" id="ARBA00000900"/>
    </source>
</evidence>
<dbReference type="PANTHER" id="PTHR15710">
    <property type="entry name" value="E3 UBIQUITIN-PROTEIN LIGASE PRAJA"/>
    <property type="match status" value="1"/>
</dbReference>
<comment type="catalytic activity">
    <reaction evidence="1">
        <text>S-ubiquitinyl-[E2 ubiquitin-conjugating enzyme]-L-cysteine + [acceptor protein]-L-lysine = [E2 ubiquitin-conjugating enzyme]-L-cysteine + N(6)-ubiquitinyl-[acceptor protein]-L-lysine.</text>
        <dbReference type="EC" id="2.3.2.27"/>
    </reaction>
</comment>
<evidence type="ECO:0000256" key="5">
    <source>
        <dbReference type="ARBA" id="ARBA00022771"/>
    </source>
</evidence>
<keyword evidence="4" id="KW-0479">Metal-binding</keyword>
<keyword evidence="7" id="KW-0862">Zinc</keyword>
<accession>A0AAV7EUV7</accession>
<proteinExistence type="predicted"/>
<dbReference type="Pfam" id="PF13639">
    <property type="entry name" value="zf-RING_2"/>
    <property type="match status" value="1"/>
</dbReference>
<dbReference type="InterPro" id="IPR013083">
    <property type="entry name" value="Znf_RING/FYVE/PHD"/>
</dbReference>
<dbReference type="AlphaFoldDB" id="A0AAV7EUV7"/>
<feature type="domain" description="RING-type" evidence="10">
    <location>
        <begin position="171"/>
        <end position="212"/>
    </location>
</feature>
<dbReference type="GO" id="GO:0005737">
    <property type="term" value="C:cytoplasm"/>
    <property type="evidence" value="ECO:0007669"/>
    <property type="project" value="TreeGrafter"/>
</dbReference>
<keyword evidence="6" id="KW-0833">Ubl conjugation pathway</keyword>
<keyword evidence="12" id="KW-1185">Reference proteome</keyword>
<evidence type="ECO:0000313" key="11">
    <source>
        <dbReference type="EMBL" id="KAG9451068.1"/>
    </source>
</evidence>
<comment type="caution">
    <text evidence="11">The sequence shown here is derived from an EMBL/GenBank/DDBJ whole genome shotgun (WGS) entry which is preliminary data.</text>
</comment>
<evidence type="ECO:0000256" key="8">
    <source>
        <dbReference type="PROSITE-ProRule" id="PRU00175"/>
    </source>
</evidence>
<protein>
    <recommendedName>
        <fullName evidence="2">RING-type E3 ubiquitin transferase</fullName>
        <ecNumber evidence="2">2.3.2.27</ecNumber>
    </recommendedName>
</protein>
<dbReference type="CDD" id="cd16667">
    <property type="entry name" value="RING-H2_RNF126-like"/>
    <property type="match status" value="1"/>
</dbReference>
<dbReference type="Pfam" id="PF14369">
    <property type="entry name" value="Zn_ribbon_19"/>
    <property type="match status" value="1"/>
</dbReference>
<evidence type="ECO:0000256" key="7">
    <source>
        <dbReference type="ARBA" id="ARBA00022833"/>
    </source>
</evidence>
<evidence type="ECO:0000259" key="10">
    <source>
        <dbReference type="PROSITE" id="PS50089"/>
    </source>
</evidence>
<gene>
    <name evidence="11" type="ORF">H6P81_011033</name>
</gene>
<dbReference type="SUPFAM" id="SSF57850">
    <property type="entry name" value="RING/U-box"/>
    <property type="match status" value="1"/>
</dbReference>
<keyword evidence="5 8" id="KW-0863">Zinc-finger</keyword>
<sequence>MSQNPPRIIRVAPFRNFRLYWCYQCQRTVRISVPASDLFCPRCFGQFIVELHFPRPRYLLDLSSIDASPRDRLLEALSLMLRPPPPPISDDTPRVRPANEPRSWIIFRPAPPSPPGRADPGNYFAGPGLDELIEEITQNDRPGPPPAAAAAIDSMATVKITTTHLADASNCPVCKEDFEVGEEAREMPCKHVYHSDCIVPWLRMHNSCPVCRLELPGSGCGGERRDGNEAPGEEALAGPRRRGRWNPFSLLWPFRSRQGYRDSQHLVGGSGLGYLFPPL</sequence>
<dbReference type="GO" id="GO:0008270">
    <property type="term" value="F:zinc ion binding"/>
    <property type="evidence" value="ECO:0007669"/>
    <property type="project" value="UniProtKB-KW"/>
</dbReference>
<dbReference type="EMBL" id="JAINDJ010000004">
    <property type="protein sequence ID" value="KAG9451068.1"/>
    <property type="molecule type" value="Genomic_DNA"/>
</dbReference>